<dbReference type="SUPFAM" id="SSF47616">
    <property type="entry name" value="GST C-terminal domain-like"/>
    <property type="match status" value="1"/>
</dbReference>
<dbReference type="EMBL" id="PRLP01000035">
    <property type="protein sequence ID" value="PPC77067.1"/>
    <property type="molecule type" value="Genomic_DNA"/>
</dbReference>
<dbReference type="InterPro" id="IPR010987">
    <property type="entry name" value="Glutathione-S-Trfase_C-like"/>
</dbReference>
<evidence type="ECO:0000259" key="3">
    <source>
        <dbReference type="PROSITE" id="PS50405"/>
    </source>
</evidence>
<dbReference type="AlphaFoldDB" id="A0A2S5KQE5"/>
<dbReference type="InterPro" id="IPR004045">
    <property type="entry name" value="Glutathione_S-Trfase_N"/>
</dbReference>
<feature type="domain" description="GST N-terminal" evidence="2">
    <location>
        <begin position="1"/>
        <end position="82"/>
    </location>
</feature>
<comment type="similarity">
    <text evidence="1">Belongs to the GST superfamily.</text>
</comment>
<dbReference type="CDD" id="cd03056">
    <property type="entry name" value="GST_N_4"/>
    <property type="match status" value="1"/>
</dbReference>
<organism evidence="4 5">
    <name type="scientific">Proteobacteria bacterium 228</name>
    <dbReference type="NCBI Taxonomy" id="2083153"/>
    <lineage>
        <taxon>Bacteria</taxon>
        <taxon>Pseudomonadati</taxon>
        <taxon>Pseudomonadota</taxon>
    </lineage>
</organism>
<dbReference type="SFLD" id="SFLDS00019">
    <property type="entry name" value="Glutathione_Transferase_(cytos"/>
    <property type="match status" value="1"/>
</dbReference>
<dbReference type="Pfam" id="PF00043">
    <property type="entry name" value="GST_C"/>
    <property type="match status" value="1"/>
</dbReference>
<sequence length="198" mass="22645">MMTLYGMSASGHSYKVKLMLEQEGIAYRWVEVDIRNGDSRTPEFLAKNPCGKVPVLEIAPGEYLYESNAILTFLARGTHYWPDPAFPHAKVMEWMFFEQSSHMPYLAPARFINKFLGADDARRAELPTLLEKGYKALDIMERQLEKSLYLVNSHYSIADNALFAYTHIAHEGGFDMSRYPAIHAWIERVTQTPGFVAM</sequence>
<evidence type="ECO:0000313" key="5">
    <source>
        <dbReference type="Proteomes" id="UP000238196"/>
    </source>
</evidence>
<dbReference type="PANTHER" id="PTHR44051:SF2">
    <property type="entry name" value="HYPOTHETICAL GLUTATHIONE S-TRANSFERASE LIKE PROTEIN"/>
    <property type="match status" value="1"/>
</dbReference>
<dbReference type="SUPFAM" id="SSF52833">
    <property type="entry name" value="Thioredoxin-like"/>
    <property type="match status" value="1"/>
</dbReference>
<gene>
    <name evidence="4" type="ORF">C4K68_11630</name>
</gene>
<name>A0A2S5KQE5_9PROT</name>
<evidence type="ECO:0000259" key="2">
    <source>
        <dbReference type="PROSITE" id="PS50404"/>
    </source>
</evidence>
<evidence type="ECO:0000256" key="1">
    <source>
        <dbReference type="RuleBase" id="RU003494"/>
    </source>
</evidence>
<dbReference type="PANTHER" id="PTHR44051">
    <property type="entry name" value="GLUTATHIONE S-TRANSFERASE-RELATED"/>
    <property type="match status" value="1"/>
</dbReference>
<dbReference type="Gene3D" id="3.40.30.10">
    <property type="entry name" value="Glutaredoxin"/>
    <property type="match status" value="1"/>
</dbReference>
<dbReference type="InterPro" id="IPR036282">
    <property type="entry name" value="Glutathione-S-Trfase_C_sf"/>
</dbReference>
<dbReference type="OrthoDB" id="5293590at2"/>
<dbReference type="Proteomes" id="UP000238196">
    <property type="component" value="Unassembled WGS sequence"/>
</dbReference>
<dbReference type="InterPro" id="IPR036249">
    <property type="entry name" value="Thioredoxin-like_sf"/>
</dbReference>
<protein>
    <submittedName>
        <fullName evidence="4">Glutathione S-transferase</fullName>
    </submittedName>
</protein>
<dbReference type="InterPro" id="IPR040079">
    <property type="entry name" value="Glutathione_S-Trfase"/>
</dbReference>
<dbReference type="PROSITE" id="PS50405">
    <property type="entry name" value="GST_CTER"/>
    <property type="match status" value="1"/>
</dbReference>
<dbReference type="SFLD" id="SFLDG00358">
    <property type="entry name" value="Main_(cytGST)"/>
    <property type="match status" value="1"/>
</dbReference>
<dbReference type="InterPro" id="IPR004046">
    <property type="entry name" value="GST_C"/>
</dbReference>
<reference evidence="4 5" key="1">
    <citation type="submission" date="2018-02" db="EMBL/GenBank/DDBJ databases">
        <title>novel marine gammaproteobacteria from coastal saline agro ecosystem.</title>
        <authorList>
            <person name="Krishnan R."/>
            <person name="Ramesh Kumar N."/>
        </authorList>
    </citation>
    <scope>NUCLEOTIDE SEQUENCE [LARGE SCALE GENOMIC DNA]</scope>
    <source>
        <strain evidence="4 5">228</strain>
    </source>
</reference>
<dbReference type="Gene3D" id="1.20.1050.10">
    <property type="match status" value="1"/>
</dbReference>
<dbReference type="Pfam" id="PF02798">
    <property type="entry name" value="GST_N"/>
    <property type="match status" value="1"/>
</dbReference>
<proteinExistence type="inferred from homology"/>
<accession>A0A2S5KQE5</accession>
<dbReference type="PROSITE" id="PS50404">
    <property type="entry name" value="GST_NTER"/>
    <property type="match status" value="1"/>
</dbReference>
<comment type="caution">
    <text evidence="4">The sequence shown here is derived from an EMBL/GenBank/DDBJ whole genome shotgun (WGS) entry which is preliminary data.</text>
</comment>
<evidence type="ECO:0000313" key="4">
    <source>
        <dbReference type="EMBL" id="PPC77067.1"/>
    </source>
</evidence>
<feature type="domain" description="GST C-terminal" evidence="3">
    <location>
        <begin position="84"/>
        <end position="198"/>
    </location>
</feature>
<dbReference type="SFLD" id="SFLDG01151">
    <property type="entry name" value="Main.2:_Nu-like"/>
    <property type="match status" value="1"/>
</dbReference>